<protein>
    <recommendedName>
        <fullName evidence="1">Protein kinase domain-containing protein</fullName>
    </recommendedName>
</protein>
<dbReference type="PROSITE" id="PS50011">
    <property type="entry name" value="PROTEIN_KINASE_DOM"/>
    <property type="match status" value="1"/>
</dbReference>
<dbReference type="SUPFAM" id="SSF56112">
    <property type="entry name" value="Protein kinase-like (PK-like)"/>
    <property type="match status" value="1"/>
</dbReference>
<dbReference type="GO" id="GO:0005524">
    <property type="term" value="F:ATP binding"/>
    <property type="evidence" value="ECO:0007669"/>
    <property type="project" value="InterPro"/>
</dbReference>
<dbReference type="GO" id="GO:0016020">
    <property type="term" value="C:membrane"/>
    <property type="evidence" value="ECO:0007669"/>
    <property type="project" value="TreeGrafter"/>
</dbReference>
<organism evidence="2 3">
    <name type="scientific">Gossypium schwendimanii</name>
    <name type="common">Cotton</name>
    <dbReference type="NCBI Taxonomy" id="34291"/>
    <lineage>
        <taxon>Eukaryota</taxon>
        <taxon>Viridiplantae</taxon>
        <taxon>Streptophyta</taxon>
        <taxon>Embryophyta</taxon>
        <taxon>Tracheophyta</taxon>
        <taxon>Spermatophyta</taxon>
        <taxon>Magnoliopsida</taxon>
        <taxon>eudicotyledons</taxon>
        <taxon>Gunneridae</taxon>
        <taxon>Pentapetalae</taxon>
        <taxon>rosids</taxon>
        <taxon>malvids</taxon>
        <taxon>Malvales</taxon>
        <taxon>Malvaceae</taxon>
        <taxon>Malvoideae</taxon>
        <taxon>Gossypium</taxon>
    </lineage>
</organism>
<dbReference type="InterPro" id="IPR051564">
    <property type="entry name" value="LRR_receptor-like_kinase"/>
</dbReference>
<proteinExistence type="predicted"/>
<dbReference type="Proteomes" id="UP000593576">
    <property type="component" value="Unassembled WGS sequence"/>
</dbReference>
<sequence>MVGHISDFGLAKILSGEWPNYSTNESSSLGVRGTIGYAPPEYGMGSELSTNGDVYSYGILLLEMLTGKSPTNERFTEGLGLHNFVKTALPDRVVEIIDPILLQESVRRGIVADITLNENNLGNDIHLQCLNSIFEIGLTCSTESPSERMDMSNVITKLCSIREKLLGPTRLRRGI</sequence>
<comment type="caution">
    <text evidence="2">The sequence shown here is derived from an EMBL/GenBank/DDBJ whole genome shotgun (WGS) entry which is preliminary data.</text>
</comment>
<dbReference type="Pfam" id="PF07714">
    <property type="entry name" value="PK_Tyr_Ser-Thr"/>
    <property type="match status" value="1"/>
</dbReference>
<dbReference type="EMBL" id="JABFAF010000011">
    <property type="protein sequence ID" value="MBA0871602.1"/>
    <property type="molecule type" value="Genomic_DNA"/>
</dbReference>
<dbReference type="PANTHER" id="PTHR48055">
    <property type="entry name" value="LEUCINE-RICH REPEAT RECEPTOR PROTEIN KINASE EMS1"/>
    <property type="match status" value="1"/>
</dbReference>
<evidence type="ECO:0000313" key="2">
    <source>
        <dbReference type="EMBL" id="MBA0871602.1"/>
    </source>
</evidence>
<reference evidence="2 3" key="1">
    <citation type="journal article" date="2019" name="Genome Biol. Evol.">
        <title>Insights into the evolution of the New World diploid cottons (Gossypium, subgenus Houzingenia) based on genome sequencing.</title>
        <authorList>
            <person name="Grover C.E."/>
            <person name="Arick M.A. 2nd"/>
            <person name="Thrash A."/>
            <person name="Conover J.L."/>
            <person name="Sanders W.S."/>
            <person name="Peterson D.G."/>
            <person name="Frelichowski J.E."/>
            <person name="Scheffler J.A."/>
            <person name="Scheffler B.E."/>
            <person name="Wendel J.F."/>
        </authorList>
    </citation>
    <scope>NUCLEOTIDE SEQUENCE [LARGE SCALE GENOMIC DNA]</scope>
    <source>
        <strain evidence="2">1</strain>
        <tissue evidence="2">Leaf</tissue>
    </source>
</reference>
<feature type="domain" description="Protein kinase" evidence="1">
    <location>
        <begin position="1"/>
        <end position="121"/>
    </location>
</feature>
<gene>
    <name evidence="2" type="ORF">Goshw_027994</name>
</gene>
<accession>A0A7J9MKI0</accession>
<dbReference type="InterPro" id="IPR011009">
    <property type="entry name" value="Kinase-like_dom_sf"/>
</dbReference>
<keyword evidence="3" id="KW-1185">Reference proteome</keyword>
<evidence type="ECO:0000259" key="1">
    <source>
        <dbReference type="PROSITE" id="PS50011"/>
    </source>
</evidence>
<dbReference type="Gene3D" id="1.10.510.10">
    <property type="entry name" value="Transferase(Phosphotransferase) domain 1"/>
    <property type="match status" value="1"/>
</dbReference>
<dbReference type="OrthoDB" id="1103805at2759"/>
<dbReference type="PANTHER" id="PTHR48055:SF55">
    <property type="entry name" value="PROTEIN KINASE DOMAIN-CONTAINING PROTEIN"/>
    <property type="match status" value="1"/>
</dbReference>
<dbReference type="InterPro" id="IPR000719">
    <property type="entry name" value="Prot_kinase_dom"/>
</dbReference>
<dbReference type="GO" id="GO:0004672">
    <property type="term" value="F:protein kinase activity"/>
    <property type="evidence" value="ECO:0007669"/>
    <property type="project" value="InterPro"/>
</dbReference>
<name>A0A7J9MKI0_GOSSC</name>
<dbReference type="AlphaFoldDB" id="A0A7J9MKI0"/>
<evidence type="ECO:0000313" key="3">
    <source>
        <dbReference type="Proteomes" id="UP000593576"/>
    </source>
</evidence>
<dbReference type="InterPro" id="IPR001245">
    <property type="entry name" value="Ser-Thr/Tyr_kinase_cat_dom"/>
</dbReference>